<dbReference type="EMBL" id="CP094970">
    <property type="protein sequence ID" value="UYM07387.1"/>
    <property type="molecule type" value="Genomic_DNA"/>
</dbReference>
<gene>
    <name evidence="2" type="ORF">L0C25_10060</name>
</gene>
<feature type="signal peptide" evidence="1">
    <location>
        <begin position="1"/>
        <end position="28"/>
    </location>
</feature>
<dbReference type="RefSeq" id="WP_271636361.1">
    <property type="nucleotide sequence ID" value="NZ_CP094970.1"/>
</dbReference>
<dbReference type="AlphaFoldDB" id="A0AA46TLA5"/>
<keyword evidence="3" id="KW-1185">Reference proteome</keyword>
<dbReference type="KEGG" id="sgrg:L0C25_10060"/>
<dbReference type="Proteomes" id="UP001164390">
    <property type="component" value="Chromosome"/>
</dbReference>
<organism evidence="2 3">
    <name type="scientific">Solicola gregarius</name>
    <dbReference type="NCBI Taxonomy" id="2908642"/>
    <lineage>
        <taxon>Bacteria</taxon>
        <taxon>Bacillati</taxon>
        <taxon>Actinomycetota</taxon>
        <taxon>Actinomycetes</taxon>
        <taxon>Propionibacteriales</taxon>
        <taxon>Nocardioidaceae</taxon>
        <taxon>Solicola</taxon>
    </lineage>
</organism>
<evidence type="ECO:0000256" key="1">
    <source>
        <dbReference type="SAM" id="SignalP"/>
    </source>
</evidence>
<sequence>MRNQTHIRKYLTRGAVAAAAAGMAIALAGAPVSATTSDTAQTQSQDGQRMSPETRAAWKKFVRGGGNITGGAAHVVAGAWIGAPSIIVSATGGELTRDQRRAWRHFERGANHMGKGAARVVSSTYVGAPGYVLDQIRSGATPADLSSSELDQVSFLMPAEDLIPADVADLF</sequence>
<name>A0AA46TLA5_9ACTN</name>
<proteinExistence type="predicted"/>
<accession>A0AA46TLA5</accession>
<protein>
    <submittedName>
        <fullName evidence="2">Type III effector</fullName>
    </submittedName>
</protein>
<reference evidence="2" key="1">
    <citation type="submission" date="2022-01" db="EMBL/GenBank/DDBJ databases">
        <title>Nocardioidaceae gen. sp. A5X3R13.</title>
        <authorList>
            <person name="Lopez Marin M.A."/>
            <person name="Uhlik O."/>
        </authorList>
    </citation>
    <scope>NUCLEOTIDE SEQUENCE</scope>
    <source>
        <strain evidence="2">A5X3R13</strain>
    </source>
</reference>
<evidence type="ECO:0000313" key="3">
    <source>
        <dbReference type="Proteomes" id="UP001164390"/>
    </source>
</evidence>
<evidence type="ECO:0000313" key="2">
    <source>
        <dbReference type="EMBL" id="UYM07387.1"/>
    </source>
</evidence>
<keyword evidence="1" id="KW-0732">Signal</keyword>
<feature type="chain" id="PRO_5041324884" evidence="1">
    <location>
        <begin position="29"/>
        <end position="171"/>
    </location>
</feature>